<feature type="region of interest" description="Disordered" evidence="1">
    <location>
        <begin position="1"/>
        <end position="21"/>
    </location>
</feature>
<name>A0A319DGF0_9EURO</name>
<dbReference type="EMBL" id="KZ825838">
    <property type="protein sequence ID" value="PYH96409.1"/>
    <property type="molecule type" value="Genomic_DNA"/>
</dbReference>
<evidence type="ECO:0000313" key="2">
    <source>
        <dbReference type="EMBL" id="PYH96409.1"/>
    </source>
</evidence>
<evidence type="ECO:0000313" key="3">
    <source>
        <dbReference type="Proteomes" id="UP000247810"/>
    </source>
</evidence>
<reference evidence="2 3" key="1">
    <citation type="submission" date="2018-02" db="EMBL/GenBank/DDBJ databases">
        <title>The genomes of Aspergillus section Nigri reveals drivers in fungal speciation.</title>
        <authorList>
            <consortium name="DOE Joint Genome Institute"/>
            <person name="Vesth T.C."/>
            <person name="Nybo J."/>
            <person name="Theobald S."/>
            <person name="Brandl J."/>
            <person name="Frisvad J.C."/>
            <person name="Nielsen K.F."/>
            <person name="Lyhne E.K."/>
            <person name="Kogle M.E."/>
            <person name="Kuo A."/>
            <person name="Riley R."/>
            <person name="Clum A."/>
            <person name="Nolan M."/>
            <person name="Lipzen A."/>
            <person name="Salamov A."/>
            <person name="Henrissat B."/>
            <person name="Wiebenga A."/>
            <person name="De vries R.P."/>
            <person name="Grigoriev I.V."/>
            <person name="Mortensen U.H."/>
            <person name="Andersen M.R."/>
            <person name="Baker S.E."/>
        </authorList>
    </citation>
    <scope>NUCLEOTIDE SEQUENCE [LARGE SCALE GENOMIC DNA]</scope>
    <source>
        <strain evidence="2 3">CBS 707.79</strain>
    </source>
</reference>
<proteinExistence type="predicted"/>
<protein>
    <submittedName>
        <fullName evidence="2">Uncharacterized protein</fullName>
    </submittedName>
</protein>
<keyword evidence="3" id="KW-1185">Reference proteome</keyword>
<feature type="region of interest" description="Disordered" evidence="1">
    <location>
        <begin position="446"/>
        <end position="490"/>
    </location>
</feature>
<evidence type="ECO:0000256" key="1">
    <source>
        <dbReference type="SAM" id="MobiDB-lite"/>
    </source>
</evidence>
<dbReference type="AlphaFoldDB" id="A0A319DGF0"/>
<accession>A0A319DGF0</accession>
<dbReference type="OrthoDB" id="4183264at2759"/>
<gene>
    <name evidence="2" type="ORF">BO71DRAFT_417875</name>
</gene>
<organism evidence="2 3">
    <name type="scientific">Aspergillus ellipticus CBS 707.79</name>
    <dbReference type="NCBI Taxonomy" id="1448320"/>
    <lineage>
        <taxon>Eukaryota</taxon>
        <taxon>Fungi</taxon>
        <taxon>Dikarya</taxon>
        <taxon>Ascomycota</taxon>
        <taxon>Pezizomycotina</taxon>
        <taxon>Eurotiomycetes</taxon>
        <taxon>Eurotiomycetidae</taxon>
        <taxon>Eurotiales</taxon>
        <taxon>Aspergillaceae</taxon>
        <taxon>Aspergillus</taxon>
        <taxon>Aspergillus subgen. Circumdati</taxon>
    </lineage>
</organism>
<dbReference type="Proteomes" id="UP000247810">
    <property type="component" value="Unassembled WGS sequence"/>
</dbReference>
<dbReference type="VEuPathDB" id="FungiDB:BO71DRAFT_417875"/>
<sequence length="490" mass="56306">MDEPHTPPAAAAPAQEKRDEKGVKIILDEPTHTCAMVEEKAEEIVEAENERLDQLMAEFTKGFDPGILADEISQSLSKILENVFPGSYEHLLSMLFECDAAMHNTQVDLERWLLDRYSQILYQITQRGETHISDETYFGAEIEVLRKILAPLRGEAEKPVFWLNSRRVNPAKALRELEASVTVVELFKKDVIAALQTDTEDRKIYNPLPVSRERTALISIKQLRIDACQKTLSWDGYADSEIVLTAFYNAYKNYTCENRPDKAREWGWLPPTDLEPPRPSTEKAEEGDLVMWPFEHERRPALDLLLKTALWLCMARGLPAVHLFCDTCRLFTTHIPGKDANATYVRFLRHVAQTRVVDKAIKSAPPTPIPFKKKPKKTSNDDYFDDVWRSDKSLAEDLAKKPTLYGMTTAKHFKLNEAPPPRSFRKRAEMIEKACIIEEDYSEVWPQKDPLPVQKPRSPSPQPKLALRPQEKRPYDDDFDEDDCFPPLNW</sequence>